<feature type="chain" id="PRO_5037502891" description="Phytase-like domain-containing protein" evidence="1">
    <location>
        <begin position="22"/>
        <end position="328"/>
    </location>
</feature>
<feature type="signal peptide" evidence="1">
    <location>
        <begin position="1"/>
        <end position="21"/>
    </location>
</feature>
<evidence type="ECO:0000256" key="1">
    <source>
        <dbReference type="SAM" id="SignalP"/>
    </source>
</evidence>
<organism evidence="3 4">
    <name type="scientific">Pelagibacterium lentulum</name>
    <dbReference type="NCBI Taxonomy" id="2029865"/>
    <lineage>
        <taxon>Bacteria</taxon>
        <taxon>Pseudomonadati</taxon>
        <taxon>Pseudomonadota</taxon>
        <taxon>Alphaproteobacteria</taxon>
        <taxon>Hyphomicrobiales</taxon>
        <taxon>Devosiaceae</taxon>
        <taxon>Pelagibacterium</taxon>
    </lineage>
</organism>
<evidence type="ECO:0000313" key="4">
    <source>
        <dbReference type="Proteomes" id="UP000596977"/>
    </source>
</evidence>
<dbReference type="InterPro" id="IPR014567">
    <property type="entry name" value="UCP031900"/>
</dbReference>
<reference evidence="3 4" key="1">
    <citation type="journal article" date="2014" name="Int. J. Syst. Evol. Microbiol.">
        <title>Complete genome sequence of Corynebacterium casei LMG S-19264T (=DSM 44701T), isolated from a smear-ripened cheese.</title>
        <authorList>
            <consortium name="US DOE Joint Genome Institute (JGI-PGF)"/>
            <person name="Walter F."/>
            <person name="Albersmeier A."/>
            <person name="Kalinowski J."/>
            <person name="Ruckert C."/>
        </authorList>
    </citation>
    <scope>NUCLEOTIDE SEQUENCE [LARGE SCALE GENOMIC DNA]</scope>
    <source>
        <strain evidence="3 4">CGMCC 1.15896</strain>
    </source>
</reference>
<protein>
    <recommendedName>
        <fullName evidence="2">Phytase-like domain-containing protein</fullName>
    </recommendedName>
</protein>
<dbReference type="Pfam" id="PF13449">
    <property type="entry name" value="Phytase-like"/>
    <property type="match status" value="1"/>
</dbReference>
<dbReference type="PIRSF" id="PIRSF031900">
    <property type="entry name" value="UCP031900"/>
    <property type="match status" value="1"/>
</dbReference>
<name>A0A916VU34_9HYPH</name>
<dbReference type="EMBL" id="BMKB01000001">
    <property type="protein sequence ID" value="GGA34998.1"/>
    <property type="molecule type" value="Genomic_DNA"/>
</dbReference>
<evidence type="ECO:0000313" key="3">
    <source>
        <dbReference type="EMBL" id="GGA34998.1"/>
    </source>
</evidence>
<proteinExistence type="predicted"/>
<sequence>MGLARAALVCLALLAPAFGNAAEPISVSSQTITRFKGANPGERVDGLIWRGGLQMGANHRQFGGISGLTFLDTDRFVMVSDEGWFISGRLELADGQPRNLIDVELEPIRNSSGNILPNRFSADAEAITAIFRNGQPVAVRVGFENLTRVADFDLTDGRPGGAARPVTIPEWLSQLRTNESIESVCIAPPASPVAGSTLIITEAHSRQPGTWAATLLGVRDRGDLHLARSGAFNPTACAFLLNGDLLVLERGLFMLSFSTQIRRVPADHVRPGAVMDGEVILSASGRDVDNMEAMDVRTLFNGEVRITLVSDDNFNSFQRNLLLEFALP</sequence>
<accession>A0A916VU34</accession>
<gene>
    <name evidence="3" type="ORF">GCM10011499_00370</name>
</gene>
<dbReference type="AlphaFoldDB" id="A0A916VU34"/>
<feature type="domain" description="Phytase-like" evidence="2">
    <location>
        <begin position="61"/>
        <end position="314"/>
    </location>
</feature>
<dbReference type="InterPro" id="IPR027372">
    <property type="entry name" value="Phytase-like_dom"/>
</dbReference>
<keyword evidence="4" id="KW-1185">Reference proteome</keyword>
<evidence type="ECO:0000259" key="2">
    <source>
        <dbReference type="Pfam" id="PF13449"/>
    </source>
</evidence>
<keyword evidence="1" id="KW-0732">Signal</keyword>
<dbReference type="Proteomes" id="UP000596977">
    <property type="component" value="Unassembled WGS sequence"/>
</dbReference>
<comment type="caution">
    <text evidence="3">The sequence shown here is derived from an EMBL/GenBank/DDBJ whole genome shotgun (WGS) entry which is preliminary data.</text>
</comment>